<protein>
    <submittedName>
        <fullName evidence="9">Microcin C transport system permease protein</fullName>
    </submittedName>
</protein>
<evidence type="ECO:0000256" key="7">
    <source>
        <dbReference type="RuleBase" id="RU363032"/>
    </source>
</evidence>
<keyword evidence="3" id="KW-1003">Cell membrane</keyword>
<evidence type="ECO:0000256" key="2">
    <source>
        <dbReference type="ARBA" id="ARBA00022448"/>
    </source>
</evidence>
<sequence length="365" mass="40739">MIHYILKRLLLVIPTLLVILTINFFVIQLCPGGPVEQMLARIQGTERSVLERTGGSTQDEIRVVQSSLDNMGSYRGADGLDPELVDRIRKFYGFDRPILERYWNMLADFARFRFGDSLFRDKSILELVREKLPVSLSLGLWTTLISYVISIPLGIRKSIRAGTPFDAWTSFAVVAASAVPTFLFAIALVILFAGGSYWNVFPLRGLVSPDFESLDTMGKIADYAWHMALPVLSMVIGSFAGTTLLTRNCFLDEIGRQYVVAARARGLTESRVLYGHVFRNAMLIFIAGFPGAFIGMFFTGSLLIEVIFSLDGLGQMGFEATMQRDYPLMFATLYISTLLGLVVKVVSDLTYSLVDPRIDFQSVNQ</sequence>
<accession>A0A846QI87</accession>
<evidence type="ECO:0000256" key="5">
    <source>
        <dbReference type="ARBA" id="ARBA00022989"/>
    </source>
</evidence>
<comment type="subcellular location">
    <subcellularLocation>
        <location evidence="1 7">Cell membrane</location>
        <topology evidence="1 7">Multi-pass membrane protein</topology>
    </subcellularLocation>
</comment>
<feature type="domain" description="ABC transmembrane type-1" evidence="8">
    <location>
        <begin position="132"/>
        <end position="347"/>
    </location>
</feature>
<proteinExistence type="inferred from homology"/>
<evidence type="ECO:0000256" key="4">
    <source>
        <dbReference type="ARBA" id="ARBA00022692"/>
    </source>
</evidence>
<name>A0A846QI87_9BACT</name>
<dbReference type="PANTHER" id="PTHR30465">
    <property type="entry name" value="INNER MEMBRANE ABC TRANSPORTER"/>
    <property type="match status" value="1"/>
</dbReference>
<dbReference type="EMBL" id="JAATJA010000001">
    <property type="protein sequence ID" value="NJB67901.1"/>
    <property type="molecule type" value="Genomic_DNA"/>
</dbReference>
<evidence type="ECO:0000313" key="9">
    <source>
        <dbReference type="EMBL" id="NJB67901.1"/>
    </source>
</evidence>
<dbReference type="GO" id="GO:0005886">
    <property type="term" value="C:plasma membrane"/>
    <property type="evidence" value="ECO:0007669"/>
    <property type="project" value="UniProtKB-SubCell"/>
</dbReference>
<dbReference type="CDD" id="cd06261">
    <property type="entry name" value="TM_PBP2"/>
    <property type="match status" value="1"/>
</dbReference>
<feature type="transmembrane region" description="Helical" evidence="7">
    <location>
        <begin position="281"/>
        <end position="308"/>
    </location>
</feature>
<evidence type="ECO:0000313" key="10">
    <source>
        <dbReference type="Proteomes" id="UP000580856"/>
    </source>
</evidence>
<feature type="transmembrane region" description="Helical" evidence="7">
    <location>
        <begin position="328"/>
        <end position="347"/>
    </location>
</feature>
<dbReference type="PANTHER" id="PTHR30465:SF66">
    <property type="entry name" value="INNER MEMBRANE ABC TRANSPORTER PERMEASE PROTEIN YEJB"/>
    <property type="match status" value="1"/>
</dbReference>
<keyword evidence="10" id="KW-1185">Reference proteome</keyword>
<dbReference type="Proteomes" id="UP000580856">
    <property type="component" value="Unassembled WGS sequence"/>
</dbReference>
<gene>
    <name evidence="9" type="ORF">GGQ74_001541</name>
</gene>
<dbReference type="NCBIfam" id="NF011712">
    <property type="entry name" value="PRK15133.1"/>
    <property type="match status" value="1"/>
</dbReference>
<reference evidence="9 10" key="1">
    <citation type="submission" date="2020-03" db="EMBL/GenBank/DDBJ databases">
        <title>Genomic Encyclopedia of Type Strains, Phase IV (KMG-IV): sequencing the most valuable type-strain genomes for metagenomic binning, comparative biology and taxonomic classification.</title>
        <authorList>
            <person name="Goeker M."/>
        </authorList>
    </citation>
    <scope>NUCLEOTIDE SEQUENCE [LARGE SCALE GENOMIC DNA]</scope>
    <source>
        <strain evidence="9 10">DSM 24233</strain>
    </source>
</reference>
<evidence type="ECO:0000256" key="6">
    <source>
        <dbReference type="ARBA" id="ARBA00023136"/>
    </source>
</evidence>
<dbReference type="InterPro" id="IPR035906">
    <property type="entry name" value="MetI-like_sf"/>
</dbReference>
<dbReference type="InterPro" id="IPR000515">
    <property type="entry name" value="MetI-like"/>
</dbReference>
<dbReference type="SUPFAM" id="SSF161098">
    <property type="entry name" value="MetI-like"/>
    <property type="match status" value="1"/>
</dbReference>
<dbReference type="RefSeq" id="WP_167940915.1">
    <property type="nucleotide sequence ID" value="NZ_JAATJA010000001.1"/>
</dbReference>
<dbReference type="GO" id="GO:0042884">
    <property type="term" value="P:microcin transport"/>
    <property type="evidence" value="ECO:0007669"/>
    <property type="project" value="TreeGrafter"/>
</dbReference>
<keyword evidence="4 7" id="KW-0812">Transmembrane</keyword>
<comment type="caution">
    <text evidence="9">The sequence shown here is derived from an EMBL/GenBank/DDBJ whole genome shotgun (WGS) entry which is preliminary data.</text>
</comment>
<dbReference type="PROSITE" id="PS50928">
    <property type="entry name" value="ABC_TM1"/>
    <property type="match status" value="1"/>
</dbReference>
<keyword evidence="2 7" id="KW-0813">Transport</keyword>
<feature type="transmembrane region" description="Helical" evidence="7">
    <location>
        <begin position="223"/>
        <end position="246"/>
    </location>
</feature>
<dbReference type="GO" id="GO:0055085">
    <property type="term" value="P:transmembrane transport"/>
    <property type="evidence" value="ECO:0007669"/>
    <property type="project" value="InterPro"/>
</dbReference>
<feature type="transmembrane region" description="Helical" evidence="7">
    <location>
        <begin position="167"/>
        <end position="193"/>
    </location>
</feature>
<feature type="transmembrane region" description="Helical" evidence="7">
    <location>
        <begin position="9"/>
        <end position="29"/>
    </location>
</feature>
<evidence type="ECO:0000256" key="1">
    <source>
        <dbReference type="ARBA" id="ARBA00004651"/>
    </source>
</evidence>
<evidence type="ECO:0000259" key="8">
    <source>
        <dbReference type="PROSITE" id="PS50928"/>
    </source>
</evidence>
<keyword evidence="5 7" id="KW-1133">Transmembrane helix</keyword>
<organism evidence="9 10">
    <name type="scientific">Desulfobaculum xiamenense</name>
    <dbReference type="NCBI Taxonomy" id="995050"/>
    <lineage>
        <taxon>Bacteria</taxon>
        <taxon>Pseudomonadati</taxon>
        <taxon>Thermodesulfobacteriota</taxon>
        <taxon>Desulfovibrionia</taxon>
        <taxon>Desulfovibrionales</taxon>
        <taxon>Desulfovibrionaceae</taxon>
        <taxon>Desulfobaculum</taxon>
    </lineage>
</organism>
<dbReference type="AlphaFoldDB" id="A0A846QI87"/>
<keyword evidence="6 7" id="KW-0472">Membrane</keyword>
<dbReference type="Gene3D" id="1.10.3720.10">
    <property type="entry name" value="MetI-like"/>
    <property type="match status" value="1"/>
</dbReference>
<evidence type="ECO:0000256" key="3">
    <source>
        <dbReference type="ARBA" id="ARBA00022475"/>
    </source>
</evidence>
<comment type="similarity">
    <text evidence="7">Belongs to the binding-protein-dependent transport system permease family.</text>
</comment>
<feature type="transmembrane region" description="Helical" evidence="7">
    <location>
        <begin position="134"/>
        <end position="155"/>
    </location>
</feature>
<dbReference type="Pfam" id="PF00528">
    <property type="entry name" value="BPD_transp_1"/>
    <property type="match status" value="1"/>
</dbReference>